<organism evidence="3 4">
    <name type="scientific">Virgibacillus xinjiangensis</name>
    <dbReference type="NCBI Taxonomy" id="393090"/>
    <lineage>
        <taxon>Bacteria</taxon>
        <taxon>Bacillati</taxon>
        <taxon>Bacillota</taxon>
        <taxon>Bacilli</taxon>
        <taxon>Bacillales</taxon>
        <taxon>Bacillaceae</taxon>
        <taxon>Virgibacillus</taxon>
    </lineage>
</organism>
<dbReference type="SMART" id="SM00646">
    <property type="entry name" value="Ami_3"/>
    <property type="match status" value="1"/>
</dbReference>
<dbReference type="PANTHER" id="PTHR30404:SF0">
    <property type="entry name" value="N-ACETYLMURAMOYL-L-ALANINE AMIDASE AMIC"/>
    <property type="match status" value="1"/>
</dbReference>
<dbReference type="EMBL" id="JBHRSA010000046">
    <property type="protein sequence ID" value="MFC3041142.1"/>
    <property type="molecule type" value="Genomic_DNA"/>
</dbReference>
<dbReference type="InterPro" id="IPR036680">
    <property type="entry name" value="SPOR-like_sf"/>
</dbReference>
<dbReference type="CDD" id="cd02696">
    <property type="entry name" value="MurNAc-LAA"/>
    <property type="match status" value="1"/>
</dbReference>
<dbReference type="Gene3D" id="3.30.70.1070">
    <property type="entry name" value="Sporulation related repeat"/>
    <property type="match status" value="1"/>
</dbReference>
<dbReference type="Pfam" id="PF05036">
    <property type="entry name" value="SPOR"/>
    <property type="match status" value="1"/>
</dbReference>
<proteinExistence type="predicted"/>
<gene>
    <name evidence="3" type="ORF">ACFOGI_12915</name>
</gene>
<dbReference type="Gene3D" id="3.40.630.40">
    <property type="entry name" value="Zn-dependent exopeptidases"/>
    <property type="match status" value="1"/>
</dbReference>
<evidence type="ECO:0000313" key="4">
    <source>
        <dbReference type="Proteomes" id="UP001595279"/>
    </source>
</evidence>
<feature type="domain" description="SPOR" evidence="2">
    <location>
        <begin position="185"/>
        <end position="264"/>
    </location>
</feature>
<evidence type="ECO:0000259" key="2">
    <source>
        <dbReference type="PROSITE" id="PS51724"/>
    </source>
</evidence>
<dbReference type="PANTHER" id="PTHR30404">
    <property type="entry name" value="N-ACETYLMURAMOYL-L-ALANINE AMIDASE"/>
    <property type="match status" value="1"/>
</dbReference>
<dbReference type="InterPro" id="IPR007730">
    <property type="entry name" value="SPOR-like_dom"/>
</dbReference>
<keyword evidence="1 3" id="KW-0378">Hydrolase</keyword>
<accession>A0ABV7CXP5</accession>
<comment type="caution">
    <text evidence="3">The sequence shown here is derived from an EMBL/GenBank/DDBJ whole genome shotgun (WGS) entry which is preliminary data.</text>
</comment>
<dbReference type="SUPFAM" id="SSF110997">
    <property type="entry name" value="Sporulation related repeat"/>
    <property type="match status" value="1"/>
</dbReference>
<dbReference type="Proteomes" id="UP001595279">
    <property type="component" value="Unassembled WGS sequence"/>
</dbReference>
<dbReference type="InterPro" id="IPR050695">
    <property type="entry name" value="N-acetylmuramoyl_amidase_3"/>
</dbReference>
<dbReference type="SUPFAM" id="SSF53187">
    <property type="entry name" value="Zn-dependent exopeptidases"/>
    <property type="match status" value="1"/>
</dbReference>
<dbReference type="EC" id="3.5.1.28" evidence="3"/>
<dbReference type="InterPro" id="IPR002508">
    <property type="entry name" value="MurNAc-LAA_cat"/>
</dbReference>
<dbReference type="PROSITE" id="PS51724">
    <property type="entry name" value="SPOR"/>
    <property type="match status" value="1"/>
</dbReference>
<dbReference type="Pfam" id="PF01520">
    <property type="entry name" value="Amidase_3"/>
    <property type="match status" value="1"/>
</dbReference>
<evidence type="ECO:0000313" key="3">
    <source>
        <dbReference type="EMBL" id="MFC3041142.1"/>
    </source>
</evidence>
<reference evidence="4" key="1">
    <citation type="journal article" date="2019" name="Int. J. Syst. Evol. Microbiol.">
        <title>The Global Catalogue of Microorganisms (GCM) 10K type strain sequencing project: providing services to taxonomists for standard genome sequencing and annotation.</title>
        <authorList>
            <consortium name="The Broad Institute Genomics Platform"/>
            <consortium name="The Broad Institute Genome Sequencing Center for Infectious Disease"/>
            <person name="Wu L."/>
            <person name="Ma J."/>
        </authorList>
    </citation>
    <scope>NUCLEOTIDE SEQUENCE [LARGE SCALE GENOMIC DNA]</scope>
    <source>
        <strain evidence="4">KCTC 13128</strain>
    </source>
</reference>
<protein>
    <submittedName>
        <fullName evidence="3">N-acetylmuramoyl-L-alanine amidase</fullName>
        <ecNumber evidence="3">3.5.1.28</ecNumber>
    </submittedName>
</protein>
<dbReference type="GO" id="GO:0008745">
    <property type="term" value="F:N-acetylmuramoyl-L-alanine amidase activity"/>
    <property type="evidence" value="ECO:0007669"/>
    <property type="project" value="UniProtKB-EC"/>
</dbReference>
<keyword evidence="4" id="KW-1185">Reference proteome</keyword>
<evidence type="ECO:0000256" key="1">
    <source>
        <dbReference type="ARBA" id="ARBA00022801"/>
    </source>
</evidence>
<dbReference type="RefSeq" id="WP_390273275.1">
    <property type="nucleotide sequence ID" value="NZ_JBHRSA010000046.1"/>
</dbReference>
<name>A0ABV7CXP5_9BACI</name>
<sequence>MKIYLDPGHGGNDPGAVGHGLTEKEVVWTITTHITSLLQNNYGDVKVKMSRSQYEGRSLAARTKEANSWKADLFLSIHCNASGGMGNGYEDFIYHQLAPWSRTAGIQQVMHKEISKAAGLRDRGSKSADFHVLRETNMPALLTENGFIDHPGDAAKMRTNEWYRQVAEGHVLGLEKAFSLNKKGSTSKDKYLIIAGSFHNKEYAQLLSATLHKASINVSVSKVHIQGRNWYRVQTPAFPKRLAAEMHLQGIKECGIKDAYIIQV</sequence>